<organism evidence="10 11">
    <name type="scientific">Agaricus bisporus var. burnettii</name>
    <dbReference type="NCBI Taxonomy" id="192524"/>
    <lineage>
        <taxon>Eukaryota</taxon>
        <taxon>Fungi</taxon>
        <taxon>Dikarya</taxon>
        <taxon>Basidiomycota</taxon>
        <taxon>Agaricomycotina</taxon>
        <taxon>Agaricomycetes</taxon>
        <taxon>Agaricomycetidae</taxon>
        <taxon>Agaricales</taxon>
        <taxon>Agaricineae</taxon>
        <taxon>Agaricaceae</taxon>
        <taxon>Agaricus</taxon>
    </lineage>
</organism>
<dbReference type="Pfam" id="PF01321">
    <property type="entry name" value="Creatinase_N"/>
    <property type="match status" value="1"/>
</dbReference>
<dbReference type="InterPro" id="IPR000994">
    <property type="entry name" value="Pept_M24"/>
</dbReference>
<feature type="domain" description="Creatinase N-terminal" evidence="8">
    <location>
        <begin position="85"/>
        <end position="221"/>
    </location>
</feature>
<keyword evidence="3" id="KW-0479">Metal-binding</keyword>
<dbReference type="SUPFAM" id="SSF55920">
    <property type="entry name" value="Creatinase/aminopeptidase"/>
    <property type="match status" value="1"/>
</dbReference>
<evidence type="ECO:0000259" key="7">
    <source>
        <dbReference type="Pfam" id="PF00557"/>
    </source>
</evidence>
<dbReference type="InterPro" id="IPR000587">
    <property type="entry name" value="Creatinase_N"/>
</dbReference>
<feature type="domain" description="Peptidase M24 C-terminal" evidence="9">
    <location>
        <begin position="622"/>
        <end position="684"/>
    </location>
</feature>
<evidence type="ECO:0008006" key="12">
    <source>
        <dbReference type="Google" id="ProtNLM"/>
    </source>
</evidence>
<dbReference type="InterPro" id="IPR029149">
    <property type="entry name" value="Creatin/AminoP/Spt16_N"/>
</dbReference>
<dbReference type="FunFam" id="3.40.350.10:FF:000003">
    <property type="entry name" value="Xaa-pro aminopeptidase P"/>
    <property type="match status" value="1"/>
</dbReference>
<protein>
    <recommendedName>
        <fullName evidence="12">Xaa-Pro aminopeptidase P</fullName>
    </recommendedName>
</protein>
<dbReference type="InterPro" id="IPR032416">
    <property type="entry name" value="Peptidase_M24_C"/>
</dbReference>
<evidence type="ECO:0000256" key="3">
    <source>
        <dbReference type="ARBA" id="ARBA00022723"/>
    </source>
</evidence>
<dbReference type="GO" id="GO:0070006">
    <property type="term" value="F:metalloaminopeptidase activity"/>
    <property type="evidence" value="ECO:0007669"/>
    <property type="project" value="InterPro"/>
</dbReference>
<dbReference type="CDD" id="cd01085">
    <property type="entry name" value="APP"/>
    <property type="match status" value="1"/>
</dbReference>
<dbReference type="InterPro" id="IPR050422">
    <property type="entry name" value="X-Pro_aminopeptidase_P"/>
</dbReference>
<name>A0A8H7EWS8_AGABI</name>
<dbReference type="PANTHER" id="PTHR43763:SF6">
    <property type="entry name" value="XAA-PRO AMINOPEPTIDASE 1"/>
    <property type="match status" value="1"/>
</dbReference>
<dbReference type="Gene3D" id="3.90.230.10">
    <property type="entry name" value="Creatinase/methionine aminopeptidase superfamily"/>
    <property type="match status" value="1"/>
</dbReference>
<dbReference type="AlphaFoldDB" id="A0A8H7EWS8"/>
<dbReference type="InterPro" id="IPR036005">
    <property type="entry name" value="Creatinase/aminopeptidase-like"/>
</dbReference>
<evidence type="ECO:0000313" key="10">
    <source>
        <dbReference type="EMBL" id="KAF7761396.1"/>
    </source>
</evidence>
<evidence type="ECO:0000256" key="4">
    <source>
        <dbReference type="ARBA" id="ARBA00022801"/>
    </source>
</evidence>
<dbReference type="Proteomes" id="UP000629468">
    <property type="component" value="Unassembled WGS sequence"/>
</dbReference>
<feature type="compositionally biased region" description="Polar residues" evidence="6">
    <location>
        <begin position="51"/>
        <end position="63"/>
    </location>
</feature>
<dbReference type="Pfam" id="PF16189">
    <property type="entry name" value="Creatinase_N_2"/>
    <property type="match status" value="1"/>
</dbReference>
<evidence type="ECO:0000256" key="5">
    <source>
        <dbReference type="ARBA" id="ARBA00023211"/>
    </source>
</evidence>
<dbReference type="Pfam" id="PF16188">
    <property type="entry name" value="Peptidase_M24_C"/>
    <property type="match status" value="1"/>
</dbReference>
<evidence type="ECO:0000259" key="9">
    <source>
        <dbReference type="Pfam" id="PF16188"/>
    </source>
</evidence>
<dbReference type="PANTHER" id="PTHR43763">
    <property type="entry name" value="XAA-PRO AMINOPEPTIDASE 1"/>
    <property type="match status" value="1"/>
</dbReference>
<feature type="domain" description="Peptidase M24" evidence="7">
    <location>
        <begin position="394"/>
        <end position="610"/>
    </location>
</feature>
<evidence type="ECO:0000256" key="2">
    <source>
        <dbReference type="ARBA" id="ARBA00008766"/>
    </source>
</evidence>
<comment type="cofactor">
    <cofactor evidence="1">
        <name>Mn(2+)</name>
        <dbReference type="ChEBI" id="CHEBI:29035"/>
    </cofactor>
</comment>
<evidence type="ECO:0000256" key="6">
    <source>
        <dbReference type="SAM" id="MobiDB-lite"/>
    </source>
</evidence>
<dbReference type="InterPro" id="IPR033740">
    <property type="entry name" value="Pept_M24B"/>
</dbReference>
<evidence type="ECO:0000313" key="11">
    <source>
        <dbReference type="Proteomes" id="UP000629468"/>
    </source>
</evidence>
<proteinExistence type="inferred from homology"/>
<keyword evidence="4" id="KW-0378">Hydrolase</keyword>
<comment type="caution">
    <text evidence="10">The sequence shown here is derived from an EMBL/GenBank/DDBJ whole genome shotgun (WGS) entry which is preliminary data.</text>
</comment>
<dbReference type="GO" id="GO:0005737">
    <property type="term" value="C:cytoplasm"/>
    <property type="evidence" value="ECO:0007669"/>
    <property type="project" value="UniProtKB-ARBA"/>
</dbReference>
<dbReference type="Gene3D" id="3.40.350.10">
    <property type="entry name" value="Creatinase/prolidase N-terminal domain"/>
    <property type="match status" value="2"/>
</dbReference>
<accession>A0A8H7EWS8</accession>
<sequence>MWRHSGHVWSPVCVRFSAALRARRPINFPPPSLPTSSSYPTPKFAPPTRPFASTSRKAGISTTRTTLTNDMDAKKGMHPVNTTLRLQNIRRLMREGDASVDAYVVPSEDQHSSEYLAECDSRRAYISGFNGSAGCAIVTLTEAYLFTDGRYFLQAEKQLDSNWTLMKQGLPDVPTWQEFLYKKLPKNSKIGVDATLIAAQDAESLHKHLEPNGSKLVSVTKNLVDEVWSDRPARRLNPVIHLDEKYSGQSSADKIAKVRGEMKKKKAKAMVVTMLDEVAWLFNLRGSDIDFNPVFFSYAVVTENKVSLFVNANQLDQGAHKYLDGVTDLHPYEEFLPTLNELAGGLQLDKENPIWVGDRASLAVTEAIGKDRYLIARSPLNDLKAIKNATELEGFRQSHIRDGVALARYFAWLEEQLENGVVLNESQGADQLRSFRSELDLFKGLSFETISSTGPNGAVIHYSPDPEDCAVIRKDQIYLCDSGGQYLDGTTDVTRTWHFGTPAKAEKNAFTRVLQGHIAIDTAVFPTGTTGFVIDSWARRHLWQDGLDYRHGTGHGVGHFLNVHEGPHGVGVRIAYNAVPLKAGMTLSNEPGYYEDGQYGVRLENIVLVKDVKLANNFANKGFLGFESVTMCPMHKKLMDMELLNVNEKKWVDDYHAQVWEKVSPLLKHDKRALEWLRRETAPL</sequence>
<keyword evidence="5" id="KW-0464">Manganese</keyword>
<dbReference type="FunFam" id="3.90.230.10:FF:000007">
    <property type="entry name" value="Xaa-Pro aminopeptidase P"/>
    <property type="match status" value="1"/>
</dbReference>
<feature type="region of interest" description="Disordered" evidence="6">
    <location>
        <begin position="25"/>
        <end position="63"/>
    </location>
</feature>
<evidence type="ECO:0000256" key="1">
    <source>
        <dbReference type="ARBA" id="ARBA00001936"/>
    </source>
</evidence>
<comment type="similarity">
    <text evidence="2">Belongs to the peptidase M24B family.</text>
</comment>
<reference evidence="10 11" key="1">
    <citation type="journal article" name="Sci. Rep.">
        <title>Telomere-to-telomere assembled and centromere annotated genomes of the two main subspecies of the button mushroom Agaricus bisporus reveal especially polymorphic chromosome ends.</title>
        <authorList>
            <person name="Sonnenberg A.S.M."/>
            <person name="Sedaghat-Telgerd N."/>
            <person name="Lavrijssen B."/>
            <person name="Ohm R.A."/>
            <person name="Hendrickx P.M."/>
            <person name="Scholtmeijer K."/>
            <person name="Baars J.J.P."/>
            <person name="van Peer A."/>
        </authorList>
    </citation>
    <scope>NUCLEOTIDE SEQUENCE [LARGE SCALE GENOMIC DNA]</scope>
    <source>
        <strain evidence="10 11">H119_p4</strain>
    </source>
</reference>
<dbReference type="EMBL" id="JABXXO010000013">
    <property type="protein sequence ID" value="KAF7761396.1"/>
    <property type="molecule type" value="Genomic_DNA"/>
</dbReference>
<dbReference type="Pfam" id="PF00557">
    <property type="entry name" value="Peptidase_M24"/>
    <property type="match status" value="1"/>
</dbReference>
<evidence type="ECO:0000259" key="8">
    <source>
        <dbReference type="Pfam" id="PF01321"/>
    </source>
</evidence>
<dbReference type="SUPFAM" id="SSF53092">
    <property type="entry name" value="Creatinase/prolidase N-terminal domain"/>
    <property type="match status" value="1"/>
</dbReference>
<dbReference type="GO" id="GO:0046872">
    <property type="term" value="F:metal ion binding"/>
    <property type="evidence" value="ECO:0007669"/>
    <property type="project" value="UniProtKB-KW"/>
</dbReference>
<gene>
    <name evidence="10" type="ORF">Agabi119p4_9388</name>
</gene>